<dbReference type="PROSITE" id="PS50109">
    <property type="entry name" value="HIS_KIN"/>
    <property type="match status" value="1"/>
</dbReference>
<dbReference type="SUPFAM" id="SSF55874">
    <property type="entry name" value="ATPase domain of HSP90 chaperone/DNA topoisomerase II/histidine kinase"/>
    <property type="match status" value="1"/>
</dbReference>
<evidence type="ECO:0000256" key="3">
    <source>
        <dbReference type="ARBA" id="ARBA00022679"/>
    </source>
</evidence>
<evidence type="ECO:0000313" key="10">
    <source>
        <dbReference type="Proteomes" id="UP001597092"/>
    </source>
</evidence>
<feature type="transmembrane region" description="Helical" evidence="6">
    <location>
        <begin position="33"/>
        <end position="53"/>
    </location>
</feature>
<evidence type="ECO:0000256" key="6">
    <source>
        <dbReference type="SAM" id="Phobius"/>
    </source>
</evidence>
<sequence length="551" mass="60152">MPDSLPLLLSLLISVVLGSASAILAWREGSKPGARALVLLLSGQVGWSISLIFRLQASSIEAKLLWMHVMWIGVVAVPLGWILFALAYTGRDRFLNPRYVAALAAVPVVTVIIVALGPRQELLQIGIAGSTDAGIIQNENGGVWFWIVAIYTYLLGAAGGVLLLDLVLSRMFTFRKQAYALIGALVVPWVTNLGYLTNTLNTPIDPTPIAFSLSGVIYLFSIRHFELLRTNPAPNNRARELVFDGVQEGVIVLDISDNIIDINEPALEILQVTRAELLGSSAPEVIPDYEAFPASGSLDDFLTIETPSGNRDFEIEVTEITSERGKAIGYVVAFQDVTEFLRQEQRLEVLNRVLRHNIKTETNLILGYADGLSDEDARRMKQSALRIDELGQKGREAIRLFSRAREQSDFKSVHAIVEECVTEARSRFPHATVEYQRADRDATVNSLLDAVLLNAIENAAEHNDGDDPRIEITASVTDDLITVEIRDNGPGISDYELSVISEGAESSLKHGSGIGLWIIKWGADLLGGRVQFSGTDPTGTVVEITVPTGES</sequence>
<dbReference type="GO" id="GO:0016020">
    <property type="term" value="C:membrane"/>
    <property type="evidence" value="ECO:0007669"/>
    <property type="project" value="UniProtKB-SubCell"/>
</dbReference>
<name>A0ABD6DUR2_9EURY</name>
<evidence type="ECO:0000259" key="7">
    <source>
        <dbReference type="PROSITE" id="PS50109"/>
    </source>
</evidence>
<keyword evidence="5 6" id="KW-0472">Membrane</keyword>
<feature type="transmembrane region" description="Helical" evidence="6">
    <location>
        <begin position="143"/>
        <end position="166"/>
    </location>
</feature>
<evidence type="ECO:0000313" key="9">
    <source>
        <dbReference type="EMBL" id="MFD1685604.1"/>
    </source>
</evidence>
<feature type="transmembrane region" description="Helical" evidence="6">
    <location>
        <begin position="65"/>
        <end position="87"/>
    </location>
</feature>
<dbReference type="InterPro" id="IPR004358">
    <property type="entry name" value="Sig_transdc_His_kin-like_C"/>
</dbReference>
<dbReference type="SMART" id="SM00387">
    <property type="entry name" value="HATPase_c"/>
    <property type="match status" value="1"/>
</dbReference>
<dbReference type="InterPro" id="IPR031621">
    <property type="entry name" value="HisKA_7TM"/>
</dbReference>
<accession>A0ABD6DUR2</accession>
<dbReference type="PANTHER" id="PTHR42878">
    <property type="entry name" value="TWO-COMPONENT HISTIDINE KINASE"/>
    <property type="match status" value="1"/>
</dbReference>
<dbReference type="PRINTS" id="PR00344">
    <property type="entry name" value="BCTRLSENSOR"/>
</dbReference>
<keyword evidence="6" id="KW-0812">Transmembrane</keyword>
<dbReference type="Gene3D" id="3.30.450.20">
    <property type="entry name" value="PAS domain"/>
    <property type="match status" value="1"/>
</dbReference>
<dbReference type="AlphaFoldDB" id="A0ABD6DUR2"/>
<dbReference type="Pfam" id="PF02518">
    <property type="entry name" value="HATPase_c"/>
    <property type="match status" value="1"/>
</dbReference>
<feature type="domain" description="Histidine kinase" evidence="7">
    <location>
        <begin position="353"/>
        <end position="550"/>
    </location>
</feature>
<dbReference type="PANTHER" id="PTHR42878:SF15">
    <property type="entry name" value="BACTERIOPHYTOCHROME"/>
    <property type="match status" value="1"/>
</dbReference>
<dbReference type="SMART" id="SM00091">
    <property type="entry name" value="PAS"/>
    <property type="match status" value="1"/>
</dbReference>
<protein>
    <recommendedName>
        <fullName evidence="2">histidine kinase</fullName>
        <ecNumber evidence="2">2.7.13.3</ecNumber>
    </recommendedName>
</protein>
<dbReference type="InterPro" id="IPR005467">
    <property type="entry name" value="His_kinase_dom"/>
</dbReference>
<gene>
    <name evidence="9" type="ORF">ACFSAS_08265</name>
</gene>
<evidence type="ECO:0000256" key="5">
    <source>
        <dbReference type="ARBA" id="ARBA00023136"/>
    </source>
</evidence>
<dbReference type="RefSeq" id="WP_256306355.1">
    <property type="nucleotide sequence ID" value="NZ_JANHAW010000001.1"/>
</dbReference>
<dbReference type="Pfam" id="PF13188">
    <property type="entry name" value="PAS_8"/>
    <property type="match status" value="1"/>
</dbReference>
<dbReference type="Proteomes" id="UP001597092">
    <property type="component" value="Unassembled WGS sequence"/>
</dbReference>
<feature type="transmembrane region" description="Helical" evidence="6">
    <location>
        <begin position="6"/>
        <end position="26"/>
    </location>
</feature>
<keyword evidence="4 9" id="KW-0418">Kinase</keyword>
<keyword evidence="10" id="KW-1185">Reference proteome</keyword>
<proteinExistence type="predicted"/>
<dbReference type="InterPro" id="IPR036890">
    <property type="entry name" value="HATPase_C_sf"/>
</dbReference>
<dbReference type="InterPro" id="IPR000014">
    <property type="entry name" value="PAS"/>
</dbReference>
<organism evidence="9 10">
    <name type="scientific">Halobellus litoreus</name>
    <dbReference type="NCBI Taxonomy" id="755310"/>
    <lineage>
        <taxon>Archaea</taxon>
        <taxon>Methanobacteriati</taxon>
        <taxon>Methanobacteriota</taxon>
        <taxon>Stenosarchaea group</taxon>
        <taxon>Halobacteria</taxon>
        <taxon>Halobacteriales</taxon>
        <taxon>Haloferacaceae</taxon>
        <taxon>Halobellus</taxon>
    </lineage>
</organism>
<keyword evidence="6" id="KW-1133">Transmembrane helix</keyword>
<dbReference type="InterPro" id="IPR050351">
    <property type="entry name" value="BphY/WalK/GraS-like"/>
</dbReference>
<reference evidence="9 10" key="1">
    <citation type="journal article" date="2019" name="Int. J. Syst. Evol. Microbiol.">
        <title>The Global Catalogue of Microorganisms (GCM) 10K type strain sequencing project: providing services to taxonomists for standard genome sequencing and annotation.</title>
        <authorList>
            <consortium name="The Broad Institute Genomics Platform"/>
            <consortium name="The Broad Institute Genome Sequencing Center for Infectious Disease"/>
            <person name="Wu L."/>
            <person name="Ma J."/>
        </authorList>
    </citation>
    <scope>NUCLEOTIDE SEQUENCE [LARGE SCALE GENOMIC DNA]</scope>
    <source>
        <strain evidence="9 10">CGMCC 1.10387</strain>
    </source>
</reference>
<feature type="transmembrane region" description="Helical" evidence="6">
    <location>
        <begin position="99"/>
        <end position="117"/>
    </location>
</feature>
<comment type="catalytic activity">
    <reaction evidence="1">
        <text>ATP + protein L-histidine = ADP + protein N-phospho-L-histidine.</text>
        <dbReference type="EC" id="2.7.13.3"/>
    </reaction>
</comment>
<dbReference type="Gene3D" id="3.30.565.10">
    <property type="entry name" value="Histidine kinase-like ATPase, C-terminal domain"/>
    <property type="match status" value="1"/>
</dbReference>
<dbReference type="Pfam" id="PF16927">
    <property type="entry name" value="HisKA_7TM"/>
    <property type="match status" value="1"/>
</dbReference>
<dbReference type="InterPro" id="IPR035965">
    <property type="entry name" value="PAS-like_dom_sf"/>
</dbReference>
<feature type="domain" description="PAS" evidence="8">
    <location>
        <begin position="235"/>
        <end position="281"/>
    </location>
</feature>
<evidence type="ECO:0000256" key="1">
    <source>
        <dbReference type="ARBA" id="ARBA00000085"/>
    </source>
</evidence>
<dbReference type="InterPro" id="IPR003594">
    <property type="entry name" value="HATPase_dom"/>
</dbReference>
<dbReference type="GO" id="GO:0004673">
    <property type="term" value="F:protein histidine kinase activity"/>
    <property type="evidence" value="ECO:0007669"/>
    <property type="project" value="UniProtKB-EC"/>
</dbReference>
<evidence type="ECO:0000256" key="4">
    <source>
        <dbReference type="ARBA" id="ARBA00022777"/>
    </source>
</evidence>
<dbReference type="CDD" id="cd00130">
    <property type="entry name" value="PAS"/>
    <property type="match status" value="1"/>
</dbReference>
<dbReference type="EC" id="2.7.13.3" evidence="2"/>
<evidence type="ECO:0000256" key="2">
    <source>
        <dbReference type="ARBA" id="ARBA00012438"/>
    </source>
</evidence>
<feature type="transmembrane region" description="Helical" evidence="6">
    <location>
        <begin position="178"/>
        <end position="197"/>
    </location>
</feature>
<keyword evidence="3" id="KW-0808">Transferase</keyword>
<evidence type="ECO:0000259" key="8">
    <source>
        <dbReference type="PROSITE" id="PS50112"/>
    </source>
</evidence>
<dbReference type="PROSITE" id="PS50112">
    <property type="entry name" value="PAS"/>
    <property type="match status" value="1"/>
</dbReference>
<dbReference type="SUPFAM" id="SSF55785">
    <property type="entry name" value="PYP-like sensor domain (PAS domain)"/>
    <property type="match status" value="1"/>
</dbReference>
<comment type="caution">
    <text evidence="9">The sequence shown here is derived from an EMBL/GenBank/DDBJ whole genome shotgun (WGS) entry which is preliminary data.</text>
</comment>
<dbReference type="EMBL" id="JBHUDP010000002">
    <property type="protein sequence ID" value="MFD1685604.1"/>
    <property type="molecule type" value="Genomic_DNA"/>
</dbReference>